<dbReference type="GO" id="GO:0005525">
    <property type="term" value="F:GTP binding"/>
    <property type="evidence" value="ECO:0007669"/>
    <property type="project" value="UniProtKB-KW"/>
</dbReference>
<dbReference type="GO" id="GO:0005829">
    <property type="term" value="C:cytosol"/>
    <property type="evidence" value="ECO:0007669"/>
    <property type="project" value="UniProtKB-SubCell"/>
</dbReference>
<feature type="non-terminal residue" evidence="17">
    <location>
        <position position="1"/>
    </location>
</feature>
<evidence type="ECO:0000313" key="17">
    <source>
        <dbReference type="EMBL" id="NXC50187.1"/>
    </source>
</evidence>
<dbReference type="Gene3D" id="3.40.50.300">
    <property type="entry name" value="P-loop containing nucleotide triphosphate hydrolases"/>
    <property type="match status" value="1"/>
</dbReference>
<dbReference type="InterPro" id="IPR045058">
    <property type="entry name" value="GIMA/IAN/Toc"/>
</dbReference>
<evidence type="ECO:0000256" key="5">
    <source>
        <dbReference type="ARBA" id="ARBA00008535"/>
    </source>
</evidence>
<evidence type="ECO:0000259" key="16">
    <source>
        <dbReference type="PROSITE" id="PS51720"/>
    </source>
</evidence>
<keyword evidence="11" id="KW-0496">Mitochondrion</keyword>
<comment type="function">
    <text evidence="13">Exerts an anti-apoptotic effect in the immune system and is involved in responses to infections.</text>
</comment>
<keyword evidence="7" id="KW-0677">Repeat</keyword>
<comment type="subcellular location">
    <subcellularLocation>
        <location evidence="3">Cytoplasm</location>
        <location evidence="3">Cytosol</location>
    </subcellularLocation>
    <subcellularLocation>
        <location evidence="2">Endoplasmic reticulum</location>
    </subcellularLocation>
    <subcellularLocation>
        <location evidence="4">Golgi apparatus</location>
    </subcellularLocation>
    <subcellularLocation>
        <location evidence="1">Mitochondrion</location>
    </subcellularLocation>
</comment>
<evidence type="ECO:0000256" key="3">
    <source>
        <dbReference type="ARBA" id="ARBA00004514"/>
    </source>
</evidence>
<feature type="non-terminal residue" evidence="17">
    <location>
        <position position="222"/>
    </location>
</feature>
<proteinExistence type="inferred from homology"/>
<name>A0A851PDN2_9GALL</name>
<dbReference type="PANTHER" id="PTHR10903">
    <property type="entry name" value="GTPASE, IMAP FAMILY MEMBER-RELATED"/>
    <property type="match status" value="1"/>
</dbReference>
<gene>
    <name evidence="17" type="primary">Gimap4</name>
    <name evidence="17" type="ORF">PENPIL_R07425</name>
</gene>
<keyword evidence="6" id="KW-0963">Cytoplasm</keyword>
<keyword evidence="18" id="KW-1185">Reference proteome</keyword>
<evidence type="ECO:0000256" key="6">
    <source>
        <dbReference type="ARBA" id="ARBA00022490"/>
    </source>
</evidence>
<dbReference type="PROSITE" id="PS51720">
    <property type="entry name" value="G_AIG1"/>
    <property type="match status" value="1"/>
</dbReference>
<evidence type="ECO:0000256" key="14">
    <source>
        <dbReference type="ARBA" id="ARBA00073539"/>
    </source>
</evidence>
<dbReference type="GO" id="GO:0005794">
    <property type="term" value="C:Golgi apparatus"/>
    <property type="evidence" value="ECO:0007669"/>
    <property type="project" value="UniProtKB-SubCell"/>
</dbReference>
<feature type="domain" description="AIG1-type G" evidence="16">
    <location>
        <begin position="8"/>
        <end position="212"/>
    </location>
</feature>
<protein>
    <recommendedName>
        <fullName evidence="14">GTPase IMAP family member 8</fullName>
    </recommendedName>
    <alternativeName>
        <fullName evidence="15">Immune-associated nucleotide-binding protein 9</fullName>
    </alternativeName>
</protein>
<evidence type="ECO:0000256" key="10">
    <source>
        <dbReference type="ARBA" id="ARBA00023034"/>
    </source>
</evidence>
<dbReference type="GO" id="GO:0005783">
    <property type="term" value="C:endoplasmic reticulum"/>
    <property type="evidence" value="ECO:0007669"/>
    <property type="project" value="UniProtKB-SubCell"/>
</dbReference>
<comment type="similarity">
    <text evidence="5">Belongs to the TRAFAC class TrmE-Era-EngA-EngB-Septin-like GTPase superfamily. AIG1/Toc34/Toc159-like paraseptin GTPase family. IAN subfamily.</text>
</comment>
<evidence type="ECO:0000256" key="15">
    <source>
        <dbReference type="ARBA" id="ARBA00077278"/>
    </source>
</evidence>
<sequence length="222" mass="24615">MAGSQSPEPQLRILLVGKTGSGKSATGNTILGRNAFVSELSLCSITADYKKAKGLFHGRPIVVVDTPSLFDTRGVNVKETAEKIKNGLRNIYGGVHAILLVVRLGRITKEEIIVAEWVTKIFHSEAKNYMILLFTQTEDLQRPEELKGLIEGSQYIKGLAAKCGNRYIGFNNRASGEARDQQVSKLIEMIDSMAEKNHHAPHYTREMMEKSTRTLLEKVCAI</sequence>
<keyword evidence="10" id="KW-0333">Golgi apparatus</keyword>
<organism evidence="17 18">
    <name type="scientific">Penelope pileata</name>
    <dbReference type="NCBI Taxonomy" id="1118817"/>
    <lineage>
        <taxon>Eukaryota</taxon>
        <taxon>Metazoa</taxon>
        <taxon>Chordata</taxon>
        <taxon>Craniata</taxon>
        <taxon>Vertebrata</taxon>
        <taxon>Euteleostomi</taxon>
        <taxon>Archelosauria</taxon>
        <taxon>Archosauria</taxon>
        <taxon>Dinosauria</taxon>
        <taxon>Saurischia</taxon>
        <taxon>Theropoda</taxon>
        <taxon>Coelurosauria</taxon>
        <taxon>Aves</taxon>
        <taxon>Neognathae</taxon>
        <taxon>Galloanserae</taxon>
        <taxon>Galliformes</taxon>
        <taxon>Cracidae</taxon>
        <taxon>Penelope</taxon>
    </lineage>
</organism>
<evidence type="ECO:0000256" key="2">
    <source>
        <dbReference type="ARBA" id="ARBA00004240"/>
    </source>
</evidence>
<dbReference type="EMBL" id="WBMW01005923">
    <property type="protein sequence ID" value="NXC50187.1"/>
    <property type="molecule type" value="Genomic_DNA"/>
</dbReference>
<dbReference type="PANTHER" id="PTHR10903:SF170">
    <property type="entry name" value="GTPASE IMAP FAMILY MEMBER 7"/>
    <property type="match status" value="1"/>
</dbReference>
<evidence type="ECO:0000256" key="7">
    <source>
        <dbReference type="ARBA" id="ARBA00022737"/>
    </source>
</evidence>
<keyword evidence="9" id="KW-0256">Endoplasmic reticulum</keyword>
<dbReference type="AlphaFoldDB" id="A0A851PDN2"/>
<keyword evidence="12" id="KW-0342">GTP-binding</keyword>
<evidence type="ECO:0000256" key="9">
    <source>
        <dbReference type="ARBA" id="ARBA00022824"/>
    </source>
</evidence>
<accession>A0A851PDN2</accession>
<dbReference type="InterPro" id="IPR027417">
    <property type="entry name" value="P-loop_NTPase"/>
</dbReference>
<evidence type="ECO:0000256" key="1">
    <source>
        <dbReference type="ARBA" id="ARBA00004173"/>
    </source>
</evidence>
<evidence type="ECO:0000256" key="13">
    <source>
        <dbReference type="ARBA" id="ARBA00056809"/>
    </source>
</evidence>
<evidence type="ECO:0000313" key="18">
    <source>
        <dbReference type="Proteomes" id="UP000613066"/>
    </source>
</evidence>
<dbReference type="OrthoDB" id="8954335at2759"/>
<evidence type="ECO:0000256" key="8">
    <source>
        <dbReference type="ARBA" id="ARBA00022741"/>
    </source>
</evidence>
<dbReference type="Proteomes" id="UP000613066">
    <property type="component" value="Unassembled WGS sequence"/>
</dbReference>
<evidence type="ECO:0000256" key="12">
    <source>
        <dbReference type="ARBA" id="ARBA00023134"/>
    </source>
</evidence>
<dbReference type="SUPFAM" id="SSF52540">
    <property type="entry name" value="P-loop containing nucleoside triphosphate hydrolases"/>
    <property type="match status" value="1"/>
</dbReference>
<evidence type="ECO:0000256" key="4">
    <source>
        <dbReference type="ARBA" id="ARBA00004555"/>
    </source>
</evidence>
<comment type="caution">
    <text evidence="17">The sequence shown here is derived from an EMBL/GenBank/DDBJ whole genome shotgun (WGS) entry which is preliminary data.</text>
</comment>
<dbReference type="Pfam" id="PF04548">
    <property type="entry name" value="AIG1"/>
    <property type="match status" value="1"/>
</dbReference>
<dbReference type="FunFam" id="3.40.50.300:FF:000536">
    <property type="entry name" value="GTPase IMAP family member 8"/>
    <property type="match status" value="1"/>
</dbReference>
<evidence type="ECO:0000256" key="11">
    <source>
        <dbReference type="ARBA" id="ARBA00023128"/>
    </source>
</evidence>
<reference evidence="17" key="1">
    <citation type="submission" date="2019-09" db="EMBL/GenBank/DDBJ databases">
        <title>Bird 10,000 Genomes (B10K) Project - Family phase.</title>
        <authorList>
            <person name="Zhang G."/>
        </authorList>
    </citation>
    <scope>NUCLEOTIDE SEQUENCE</scope>
    <source>
        <strain evidence="17">B10K-DU-001-08</strain>
        <tissue evidence="17">Muscle</tissue>
    </source>
</reference>
<dbReference type="InterPro" id="IPR006703">
    <property type="entry name" value="G_AIG1"/>
</dbReference>
<dbReference type="GO" id="GO:0005739">
    <property type="term" value="C:mitochondrion"/>
    <property type="evidence" value="ECO:0007669"/>
    <property type="project" value="UniProtKB-SubCell"/>
</dbReference>
<keyword evidence="8" id="KW-0547">Nucleotide-binding</keyword>